<gene>
    <name evidence="1" type="ORF">M9H77_01212</name>
</gene>
<sequence>MNRHAWLIKLGLDAAAVHASKLIAEYASSSTGSSLSQVYRVFEQVPFHLRDTALWASIISVYSRSHQPHKALHIFSDMLRQHRNGSSVISSRPNSYVFTSVARAIAAAPEQVRLGRTLHARLIKEGLISGDVFVGTAFVDMYAKCAAIDCAQKVFDEMRDRNLVTWNAMLSGYVQNGMAKVGLNLFREMTGSEAYLPDEFTVATVLMGCAEVQDLVLGLQIHGYAIKRGFEVNSLKPIANMYFYCGEVDCGEKVLDGIDGDLLFILIKIRGYGFNYRYDCALKCISGNKYGVEILCWDYTVIVPLLHACSKLSLIKAGKQLHGLFIILADLHSGSNSVEDGAYTGCALIDMYAKCGDVGAARKVYDRWMFGKDVSHGNAMISGYIYNGLIEDARNLFGTMPQKDVISWTSMMVGYVQSGRPIEGLHLLAIMHCHTEGFMVCGNSLTFVVGLEACSYLADLEKGKQIHAKIVRKLTNADIYNVVVGTALVDMYSKSGKLQYAQKVFDSMLEKNVVAWTSIITGYAVHGFCFYAIKMFQQMIETGIHPNEVTFTAVLTACSHGGLVVEGLQYFKMMMRKYNIIPREDHYTCLIDMLGRFGRLDEALDLLAEVEETGTSRGCSTNTAWAALLGACHIHGNVELGEMVAKKVLEYGKQVSSMQIALSNVYAASGMWKEAYSVRQNWRKEEDITGEPGLSCISMHLENS</sequence>
<accession>A0ACC0C4W3</accession>
<comment type="caution">
    <text evidence="1">The sequence shown here is derived from an EMBL/GenBank/DDBJ whole genome shotgun (WGS) entry which is preliminary data.</text>
</comment>
<keyword evidence="2" id="KW-1185">Reference proteome</keyword>
<reference evidence="2" key="1">
    <citation type="journal article" date="2023" name="Nat. Plants">
        <title>Single-cell RNA sequencing provides a high-resolution roadmap for understanding the multicellular compartmentation of specialized metabolism.</title>
        <authorList>
            <person name="Sun S."/>
            <person name="Shen X."/>
            <person name="Li Y."/>
            <person name="Li Y."/>
            <person name="Wang S."/>
            <person name="Li R."/>
            <person name="Zhang H."/>
            <person name="Shen G."/>
            <person name="Guo B."/>
            <person name="Wei J."/>
            <person name="Xu J."/>
            <person name="St-Pierre B."/>
            <person name="Chen S."/>
            <person name="Sun C."/>
        </authorList>
    </citation>
    <scope>NUCLEOTIDE SEQUENCE [LARGE SCALE GENOMIC DNA]</scope>
</reference>
<evidence type="ECO:0000313" key="1">
    <source>
        <dbReference type="EMBL" id="KAI5679985.1"/>
    </source>
</evidence>
<organism evidence="1 2">
    <name type="scientific">Catharanthus roseus</name>
    <name type="common">Madagascar periwinkle</name>
    <name type="synonym">Vinca rosea</name>
    <dbReference type="NCBI Taxonomy" id="4058"/>
    <lineage>
        <taxon>Eukaryota</taxon>
        <taxon>Viridiplantae</taxon>
        <taxon>Streptophyta</taxon>
        <taxon>Embryophyta</taxon>
        <taxon>Tracheophyta</taxon>
        <taxon>Spermatophyta</taxon>
        <taxon>Magnoliopsida</taxon>
        <taxon>eudicotyledons</taxon>
        <taxon>Gunneridae</taxon>
        <taxon>Pentapetalae</taxon>
        <taxon>asterids</taxon>
        <taxon>lamiids</taxon>
        <taxon>Gentianales</taxon>
        <taxon>Apocynaceae</taxon>
        <taxon>Rauvolfioideae</taxon>
        <taxon>Vinceae</taxon>
        <taxon>Catharanthinae</taxon>
        <taxon>Catharanthus</taxon>
    </lineage>
</organism>
<protein>
    <submittedName>
        <fullName evidence="1">Uncharacterized protein</fullName>
    </submittedName>
</protein>
<proteinExistence type="predicted"/>
<dbReference type="Proteomes" id="UP001060085">
    <property type="component" value="Linkage Group LG01"/>
</dbReference>
<dbReference type="EMBL" id="CM044701">
    <property type="protein sequence ID" value="KAI5679985.1"/>
    <property type="molecule type" value="Genomic_DNA"/>
</dbReference>
<name>A0ACC0C4W3_CATRO</name>
<evidence type="ECO:0000313" key="2">
    <source>
        <dbReference type="Proteomes" id="UP001060085"/>
    </source>
</evidence>